<dbReference type="Proteomes" id="UP001174694">
    <property type="component" value="Unassembled WGS sequence"/>
</dbReference>
<organism evidence="1 2">
    <name type="scientific">Pleurostoma richardsiae</name>
    <dbReference type="NCBI Taxonomy" id="41990"/>
    <lineage>
        <taxon>Eukaryota</taxon>
        <taxon>Fungi</taxon>
        <taxon>Dikarya</taxon>
        <taxon>Ascomycota</taxon>
        <taxon>Pezizomycotina</taxon>
        <taxon>Sordariomycetes</taxon>
        <taxon>Sordariomycetidae</taxon>
        <taxon>Calosphaeriales</taxon>
        <taxon>Pleurostomataceae</taxon>
        <taxon>Pleurostoma</taxon>
    </lineage>
</organism>
<reference evidence="1" key="1">
    <citation type="submission" date="2022-07" db="EMBL/GenBank/DDBJ databases">
        <title>Fungi with potential for degradation of polypropylene.</title>
        <authorList>
            <person name="Gostincar C."/>
        </authorList>
    </citation>
    <scope>NUCLEOTIDE SEQUENCE</scope>
    <source>
        <strain evidence="1">EXF-13308</strain>
    </source>
</reference>
<name>A0AA38RAS6_9PEZI</name>
<gene>
    <name evidence="1" type="ORF">NKR23_g7989</name>
</gene>
<sequence>MAAQVSDALRTSTSRGLVLASHGDGAPTIRFTDPTQLFQAIDHISGDFVIVTDVSSDDFARIELERERERRAFRFRRYHADAHILVVTIPTKLHEELHIQLNRTYDHKLVRMGLEHSWIMMGSATFRAQNHPRGDGGEGDSVGGPNPERATINGWPTLVIEAGDSESLNALHQDMEWWFAASNHEVKIVLLAKFDHIRHEIILERWEERSPNPRSGATTTPHAAVLRPRLQQEIVITRDATTNPPSYNVISDALVLSFELLFGRPPRGHEEDFEFSIAELKRYAEYVWAFVRD</sequence>
<protein>
    <submittedName>
        <fullName evidence="1">Uncharacterized protein</fullName>
    </submittedName>
</protein>
<evidence type="ECO:0000313" key="2">
    <source>
        <dbReference type="Proteomes" id="UP001174694"/>
    </source>
</evidence>
<evidence type="ECO:0000313" key="1">
    <source>
        <dbReference type="EMBL" id="KAJ9139452.1"/>
    </source>
</evidence>
<proteinExistence type="predicted"/>
<comment type="caution">
    <text evidence="1">The sequence shown here is derived from an EMBL/GenBank/DDBJ whole genome shotgun (WGS) entry which is preliminary data.</text>
</comment>
<accession>A0AA38RAS6</accession>
<dbReference type="AlphaFoldDB" id="A0AA38RAS6"/>
<dbReference type="EMBL" id="JANBVO010000026">
    <property type="protein sequence ID" value="KAJ9139452.1"/>
    <property type="molecule type" value="Genomic_DNA"/>
</dbReference>
<keyword evidence="2" id="KW-1185">Reference proteome</keyword>